<dbReference type="NCBIfam" id="TIGR00751">
    <property type="entry name" value="menA"/>
    <property type="match status" value="1"/>
</dbReference>
<dbReference type="PIRSF" id="PIRSF005355">
    <property type="entry name" value="UBIAD1"/>
    <property type="match status" value="1"/>
</dbReference>
<feature type="transmembrane region" description="Helical" evidence="8">
    <location>
        <begin position="116"/>
        <end position="133"/>
    </location>
</feature>
<keyword evidence="7 8" id="KW-0472">Membrane</keyword>
<feature type="transmembrane region" description="Helical" evidence="8">
    <location>
        <begin position="12"/>
        <end position="30"/>
    </location>
</feature>
<sequence>MLHPKVIYYSTRPISLTASIIPVLFGTILASQWIDISYFVLFLTLLGAVSLQCGTNLVNDYFDHKKGADLPGSLSPSGVIDRGEMTPRQVYVTGLVFFAISIVSGLYLTALAGLEILYMGIPALLVGYFYTATRFALAYNGLGEIASGSMLGILAVVGSYFTQTHMMSFDVALAALPNAFLVMAILHGNNLRDLETDKKINKITIAGLIGKKWARFEYYFLMIGAYVALALLVAELLLPYWSLIAALTLPIAVKAINIVSSTWEPEKLNGVLGLTAMLHLSFGVLLCIGTLIGVQI</sequence>
<keyword evidence="3 8" id="KW-1003">Cell membrane</keyword>
<feature type="transmembrane region" description="Helical" evidence="8">
    <location>
        <begin position="90"/>
        <end position="110"/>
    </location>
</feature>
<evidence type="ECO:0000256" key="5">
    <source>
        <dbReference type="ARBA" id="ARBA00022692"/>
    </source>
</evidence>
<feature type="transmembrane region" description="Helical" evidence="8">
    <location>
        <begin position="216"/>
        <end position="234"/>
    </location>
</feature>
<feature type="transmembrane region" description="Helical" evidence="8">
    <location>
        <begin position="36"/>
        <end position="58"/>
    </location>
</feature>
<comment type="similarity">
    <text evidence="8">Belongs to the MenA family. Type 1 subfamily.</text>
</comment>
<protein>
    <recommendedName>
        <fullName evidence="8 9">1,4-dihydroxy-2-naphthoate octaprenyltransferase</fullName>
        <shortName evidence="8">DHNA-octaprenyltransferase</shortName>
        <ecNumber evidence="8 9">2.5.1.74</ecNumber>
    </recommendedName>
</protein>
<proteinExistence type="inferred from homology"/>
<comment type="function">
    <text evidence="8">Conversion of 1,4-dihydroxy-2-naphthoate (DHNA) to demethylmenaquinone (DMK).</text>
</comment>
<dbReference type="GO" id="GO:0046428">
    <property type="term" value="F:1,4-dihydroxy-2-naphthoate polyprenyltransferase activity"/>
    <property type="evidence" value="ECO:0007669"/>
    <property type="project" value="UniProtKB-EC"/>
</dbReference>
<name>A0ABW2NQ10_9BACL</name>
<feature type="transmembrane region" description="Helical" evidence="8">
    <location>
        <begin position="240"/>
        <end position="259"/>
    </location>
</feature>
<dbReference type="InterPro" id="IPR004657">
    <property type="entry name" value="MenA"/>
</dbReference>
<dbReference type="EC" id="2.5.1.74" evidence="8 9"/>
<evidence type="ECO:0000313" key="10">
    <source>
        <dbReference type="EMBL" id="MFC7372722.1"/>
    </source>
</evidence>
<evidence type="ECO:0000256" key="4">
    <source>
        <dbReference type="ARBA" id="ARBA00022679"/>
    </source>
</evidence>
<dbReference type="EMBL" id="JBHTCP010000046">
    <property type="protein sequence ID" value="MFC7372722.1"/>
    <property type="molecule type" value="Genomic_DNA"/>
</dbReference>
<comment type="catalytic activity">
    <reaction evidence="8">
        <text>an all-trans-polyprenyl diphosphate + 1,4-dihydroxy-2-naphthoate + H(+) = a 2-demethylmenaquinol + CO2 + diphosphate</text>
        <dbReference type="Rhea" id="RHEA:26478"/>
        <dbReference type="Rhea" id="RHEA-COMP:9563"/>
        <dbReference type="Rhea" id="RHEA-COMP:9564"/>
        <dbReference type="ChEBI" id="CHEBI:11173"/>
        <dbReference type="ChEBI" id="CHEBI:15378"/>
        <dbReference type="ChEBI" id="CHEBI:16526"/>
        <dbReference type="ChEBI" id="CHEBI:33019"/>
        <dbReference type="ChEBI" id="CHEBI:55437"/>
        <dbReference type="ChEBI" id="CHEBI:58914"/>
        <dbReference type="EC" id="2.5.1.74"/>
    </reaction>
</comment>
<accession>A0ABW2NQ10</accession>
<gene>
    <name evidence="8 10" type="primary">menA</name>
    <name evidence="10" type="ORF">ACFQPF_13670</name>
</gene>
<dbReference type="Pfam" id="PF01040">
    <property type="entry name" value="UbiA"/>
    <property type="match status" value="1"/>
</dbReference>
<comment type="caution">
    <text evidence="10">The sequence shown here is derived from an EMBL/GenBank/DDBJ whole genome shotgun (WGS) entry which is preliminary data.</text>
</comment>
<organism evidence="10 11">
    <name type="scientific">Fictibacillus iocasae</name>
    <dbReference type="NCBI Taxonomy" id="2715437"/>
    <lineage>
        <taxon>Bacteria</taxon>
        <taxon>Bacillati</taxon>
        <taxon>Bacillota</taxon>
        <taxon>Bacilli</taxon>
        <taxon>Bacillales</taxon>
        <taxon>Fictibacillaceae</taxon>
        <taxon>Fictibacillus</taxon>
    </lineage>
</organism>
<dbReference type="InterPro" id="IPR000537">
    <property type="entry name" value="UbiA_prenyltransferase"/>
</dbReference>
<dbReference type="RefSeq" id="WP_379750286.1">
    <property type="nucleotide sequence ID" value="NZ_JBHTCP010000046.1"/>
</dbReference>
<dbReference type="CDD" id="cd13962">
    <property type="entry name" value="PT_UbiA_UBIAD1"/>
    <property type="match status" value="1"/>
</dbReference>
<evidence type="ECO:0000256" key="6">
    <source>
        <dbReference type="ARBA" id="ARBA00022989"/>
    </source>
</evidence>
<dbReference type="PANTHER" id="PTHR13929">
    <property type="entry name" value="1,4-DIHYDROXY-2-NAPHTHOATE OCTAPRENYLTRANSFERASE"/>
    <property type="match status" value="1"/>
</dbReference>
<keyword evidence="11" id="KW-1185">Reference proteome</keyword>
<dbReference type="Proteomes" id="UP001596549">
    <property type="component" value="Unassembled WGS sequence"/>
</dbReference>
<evidence type="ECO:0000313" key="11">
    <source>
        <dbReference type="Proteomes" id="UP001596549"/>
    </source>
</evidence>
<keyword evidence="6 8" id="KW-1133">Transmembrane helix</keyword>
<keyword evidence="4 8" id="KW-0808">Transferase</keyword>
<comment type="pathway">
    <text evidence="8">Quinol/quinone metabolism; menaquinone biosynthesis; menaquinol from 1,4-dihydroxy-2-naphthoate: step 1/2.</text>
</comment>
<feature type="transmembrane region" description="Helical" evidence="8">
    <location>
        <begin position="271"/>
        <end position="294"/>
    </location>
</feature>
<dbReference type="HAMAP" id="MF_01937">
    <property type="entry name" value="MenA_1"/>
    <property type="match status" value="1"/>
</dbReference>
<reference evidence="11" key="1">
    <citation type="journal article" date="2019" name="Int. J. Syst. Evol. Microbiol.">
        <title>The Global Catalogue of Microorganisms (GCM) 10K type strain sequencing project: providing services to taxonomists for standard genome sequencing and annotation.</title>
        <authorList>
            <consortium name="The Broad Institute Genomics Platform"/>
            <consortium name="The Broad Institute Genome Sequencing Center for Infectious Disease"/>
            <person name="Wu L."/>
            <person name="Ma J."/>
        </authorList>
    </citation>
    <scope>NUCLEOTIDE SEQUENCE [LARGE SCALE GENOMIC DNA]</scope>
    <source>
        <strain evidence="11">NBRC 106396</strain>
    </source>
</reference>
<keyword evidence="5 8" id="KW-0812">Transmembrane</keyword>
<feature type="transmembrane region" description="Helical" evidence="8">
    <location>
        <begin position="167"/>
        <end position="186"/>
    </location>
</feature>
<dbReference type="PANTHER" id="PTHR13929:SF0">
    <property type="entry name" value="UBIA PRENYLTRANSFERASE DOMAIN-CONTAINING PROTEIN 1"/>
    <property type="match status" value="1"/>
</dbReference>
<feature type="transmembrane region" description="Helical" evidence="8">
    <location>
        <begin position="145"/>
        <end position="161"/>
    </location>
</feature>
<evidence type="ECO:0000256" key="7">
    <source>
        <dbReference type="ARBA" id="ARBA00023136"/>
    </source>
</evidence>
<dbReference type="InterPro" id="IPR026046">
    <property type="entry name" value="UBIAD1"/>
</dbReference>
<keyword evidence="2 8" id="KW-0474">Menaquinone biosynthesis</keyword>
<dbReference type="Gene3D" id="1.10.357.140">
    <property type="entry name" value="UbiA prenyltransferase"/>
    <property type="match status" value="1"/>
</dbReference>
<evidence type="ECO:0000256" key="9">
    <source>
        <dbReference type="NCBIfam" id="TIGR00751"/>
    </source>
</evidence>
<evidence type="ECO:0000256" key="8">
    <source>
        <dbReference type="HAMAP-Rule" id="MF_01937"/>
    </source>
</evidence>
<evidence type="ECO:0000256" key="3">
    <source>
        <dbReference type="ARBA" id="ARBA00022475"/>
    </source>
</evidence>
<evidence type="ECO:0000256" key="2">
    <source>
        <dbReference type="ARBA" id="ARBA00022428"/>
    </source>
</evidence>
<dbReference type="InterPro" id="IPR044878">
    <property type="entry name" value="UbiA_sf"/>
</dbReference>
<evidence type="ECO:0000256" key="1">
    <source>
        <dbReference type="ARBA" id="ARBA00004141"/>
    </source>
</evidence>
<comment type="subcellular location">
    <subcellularLocation>
        <location evidence="8">Cell membrane</location>
        <topology evidence="8">Multi-pass membrane protein</topology>
    </subcellularLocation>
    <subcellularLocation>
        <location evidence="1">Membrane</location>
        <topology evidence="1">Multi-pass membrane protein</topology>
    </subcellularLocation>
</comment>